<dbReference type="SUPFAM" id="SSF141488">
    <property type="entry name" value="YdhA-like"/>
    <property type="match status" value="1"/>
</dbReference>
<feature type="chain" id="PRO_5001926282" description="C-type lysozyme inhibitor domain-containing protein" evidence="5">
    <location>
        <begin position="21"/>
        <end position="101"/>
    </location>
</feature>
<dbReference type="InterPro" id="IPR018660">
    <property type="entry name" value="MliC"/>
</dbReference>
<dbReference type="InterPro" id="IPR036328">
    <property type="entry name" value="MliC_sf"/>
</dbReference>
<organism evidence="7 8">
    <name type="scientific">Comamonas testosteroni</name>
    <name type="common">Pseudomonas testosteroni</name>
    <dbReference type="NCBI Taxonomy" id="285"/>
    <lineage>
        <taxon>Bacteria</taxon>
        <taxon>Pseudomonadati</taxon>
        <taxon>Pseudomonadota</taxon>
        <taxon>Betaproteobacteria</taxon>
        <taxon>Burkholderiales</taxon>
        <taxon>Comamonadaceae</taxon>
        <taxon>Comamonas</taxon>
    </lineage>
</organism>
<accession>A0A096HQW6</accession>
<dbReference type="PROSITE" id="PS51257">
    <property type="entry name" value="PROKAR_LIPOPROTEIN"/>
    <property type="match status" value="1"/>
</dbReference>
<keyword evidence="3" id="KW-0564">Palmitate</keyword>
<evidence type="ECO:0000256" key="3">
    <source>
        <dbReference type="ARBA" id="ARBA00023139"/>
    </source>
</evidence>
<dbReference type="RefSeq" id="WP_034366413.1">
    <property type="nucleotide sequence ID" value="NZ_AWOR01000021.1"/>
</dbReference>
<reference evidence="7 8" key="1">
    <citation type="submission" date="2013-09" db="EMBL/GenBank/DDBJ databases">
        <title>High correlation between genotypes and phenotypes of environmental bacteria Comamonas testosteroni strains.</title>
        <authorList>
            <person name="Liu L."/>
            <person name="Zhu W."/>
            <person name="Xia X."/>
            <person name="Xu B."/>
            <person name="Luo M."/>
            <person name="Wang G."/>
        </authorList>
    </citation>
    <scope>NUCLEOTIDE SEQUENCE [LARGE SCALE GENOMIC DNA]</scope>
    <source>
        <strain evidence="7 8">JL40</strain>
    </source>
</reference>
<dbReference type="AlphaFoldDB" id="A0A096HQW6"/>
<evidence type="ECO:0000256" key="5">
    <source>
        <dbReference type="SAM" id="SignalP"/>
    </source>
</evidence>
<dbReference type="Proteomes" id="UP000029553">
    <property type="component" value="Unassembled WGS sequence"/>
</dbReference>
<evidence type="ECO:0000313" key="8">
    <source>
        <dbReference type="Proteomes" id="UP000029553"/>
    </source>
</evidence>
<evidence type="ECO:0000256" key="4">
    <source>
        <dbReference type="ARBA" id="ARBA00023288"/>
    </source>
</evidence>
<keyword evidence="2" id="KW-0472">Membrane</keyword>
<evidence type="ECO:0000256" key="1">
    <source>
        <dbReference type="ARBA" id="ARBA00022729"/>
    </source>
</evidence>
<evidence type="ECO:0000259" key="6">
    <source>
        <dbReference type="Pfam" id="PF09864"/>
    </source>
</evidence>
<keyword evidence="1 5" id="KW-0732">Signal</keyword>
<gene>
    <name evidence="7" type="ORF">P353_05735</name>
</gene>
<name>A0A096HQW6_COMTE</name>
<feature type="domain" description="C-type lysozyme inhibitor" evidence="6">
    <location>
        <begin position="31"/>
        <end position="94"/>
    </location>
</feature>
<sequence>MKVIGLAMLAAIAVSACSSAPSQDADREVAFTCANGESISVRFSPANSKAVLIRGGQGIELAQQPSGSGFIYSNGPNTIRGKGLDLTVEIGRMVPIQCKAR</sequence>
<feature type="signal peptide" evidence="5">
    <location>
        <begin position="1"/>
        <end position="20"/>
    </location>
</feature>
<proteinExistence type="predicted"/>
<evidence type="ECO:0000256" key="2">
    <source>
        <dbReference type="ARBA" id="ARBA00023136"/>
    </source>
</evidence>
<comment type="caution">
    <text evidence="7">The sequence shown here is derived from an EMBL/GenBank/DDBJ whole genome shotgun (WGS) entry which is preliminary data.</text>
</comment>
<keyword evidence="4" id="KW-0449">Lipoprotein</keyword>
<protein>
    <recommendedName>
        <fullName evidence="6">C-type lysozyme inhibitor domain-containing protein</fullName>
    </recommendedName>
</protein>
<evidence type="ECO:0000313" key="7">
    <source>
        <dbReference type="EMBL" id="KGH31367.1"/>
    </source>
</evidence>
<dbReference type="Pfam" id="PF09864">
    <property type="entry name" value="MliC"/>
    <property type="match status" value="1"/>
</dbReference>
<dbReference type="EMBL" id="AWOR01000021">
    <property type="protein sequence ID" value="KGH31367.1"/>
    <property type="molecule type" value="Genomic_DNA"/>
</dbReference>
<dbReference type="Gene3D" id="2.40.128.200">
    <property type="match status" value="1"/>
</dbReference>